<name>A0A1Z4VMX6_9GAMM</name>
<dbReference type="Pfam" id="PF13432">
    <property type="entry name" value="TPR_16"/>
    <property type="match status" value="2"/>
</dbReference>
<sequence>MSLVNQVLRDLDARREAQPLDAALEGLRSAPPATRSAHKAGIALGTLVLLGLVGTLAWVYLQPPQQSTVTSERPRPAAVEAPVAQPALPLRPAADISALSSPAPATAVHAGAVVDNAHPASTGVSPSRAEPAVPTTPSGTTAAEPARHDATAPTAATAATAAIPNMRKTARPLSAAEVAEQHFAEGVAALEQGQWRLAERGLQAALQVDPDHLQARESLSGVLLYQGRQREAEQVLAAGLERRPLAPSLAQPYARLILDQGRDDAAIEVLETALVNAVNDADYLALLAGVYQRNQRYADADASYRSALSLAPQRAAWWLGLGLALEGSGELPRAAGAYRSAIENPGLNPDARRYAEQRLQRLNHLLGRQ</sequence>
<evidence type="ECO:0000256" key="2">
    <source>
        <dbReference type="SAM" id="MobiDB-lite"/>
    </source>
</evidence>
<protein>
    <submittedName>
        <fullName evidence="4">Uncharacterized protein</fullName>
    </submittedName>
</protein>
<dbReference type="InterPro" id="IPR052384">
    <property type="entry name" value="TMTC_O-mannosyltransferase"/>
</dbReference>
<dbReference type="Gene3D" id="1.25.40.10">
    <property type="entry name" value="Tetratricopeptide repeat domain"/>
    <property type="match status" value="2"/>
</dbReference>
<dbReference type="EMBL" id="AP018052">
    <property type="protein sequence ID" value="BAZ92574.1"/>
    <property type="molecule type" value="Genomic_DNA"/>
</dbReference>
<dbReference type="PROSITE" id="PS50005">
    <property type="entry name" value="TPR"/>
    <property type="match status" value="2"/>
</dbReference>
<evidence type="ECO:0000256" key="1">
    <source>
        <dbReference type="PROSITE-ProRule" id="PRU00339"/>
    </source>
</evidence>
<organism evidence="4 5">
    <name type="scientific">Thiohalobacter thiocyanaticus</name>
    <dbReference type="NCBI Taxonomy" id="585455"/>
    <lineage>
        <taxon>Bacteria</taxon>
        <taxon>Pseudomonadati</taxon>
        <taxon>Pseudomonadota</taxon>
        <taxon>Gammaproteobacteria</taxon>
        <taxon>Thiohalobacterales</taxon>
        <taxon>Thiohalobacteraceae</taxon>
        <taxon>Thiohalobacter</taxon>
    </lineage>
</organism>
<dbReference type="InterPro" id="IPR019734">
    <property type="entry name" value="TPR_rpt"/>
</dbReference>
<dbReference type="GO" id="GO:0035269">
    <property type="term" value="P:protein O-linked glycosylation via mannose"/>
    <property type="evidence" value="ECO:0007669"/>
    <property type="project" value="TreeGrafter"/>
</dbReference>
<evidence type="ECO:0000256" key="3">
    <source>
        <dbReference type="SAM" id="Phobius"/>
    </source>
</evidence>
<feature type="transmembrane region" description="Helical" evidence="3">
    <location>
        <begin position="42"/>
        <end position="61"/>
    </location>
</feature>
<keyword evidence="3" id="KW-0812">Transmembrane</keyword>
<feature type="repeat" description="TPR" evidence="1">
    <location>
        <begin position="179"/>
        <end position="212"/>
    </location>
</feature>
<feature type="repeat" description="TPR" evidence="1">
    <location>
        <begin position="281"/>
        <end position="314"/>
    </location>
</feature>
<reference evidence="4 5" key="1">
    <citation type="submission" date="2017-05" db="EMBL/GenBank/DDBJ databases">
        <title>Thiocyanate degradation by Thiohalobacter thiocyanaticus FOKN1.</title>
        <authorList>
            <person name="Oshiki M."/>
            <person name="Fukushima T."/>
            <person name="Kawano S."/>
            <person name="Nakagawa J."/>
        </authorList>
    </citation>
    <scope>NUCLEOTIDE SEQUENCE [LARGE SCALE GENOMIC DNA]</scope>
    <source>
        <strain evidence="4 5">FOKN1</strain>
    </source>
</reference>
<dbReference type="PANTHER" id="PTHR44216">
    <property type="entry name" value="PROTEIN O-MANNOSYL-TRANSFERASE TMTC2"/>
    <property type="match status" value="1"/>
</dbReference>
<keyword evidence="5" id="KW-1185">Reference proteome</keyword>
<keyword evidence="3" id="KW-0472">Membrane</keyword>
<dbReference type="Proteomes" id="UP000218765">
    <property type="component" value="Chromosome"/>
</dbReference>
<dbReference type="AlphaFoldDB" id="A0A1Z4VMX6"/>
<gene>
    <name evidence="4" type="ORF">FOKN1_0170</name>
</gene>
<evidence type="ECO:0000313" key="5">
    <source>
        <dbReference type="Proteomes" id="UP000218765"/>
    </source>
</evidence>
<accession>A0A1Z4VMX6</accession>
<keyword evidence="3" id="KW-1133">Transmembrane helix</keyword>
<dbReference type="RefSeq" id="WP_096363795.1">
    <property type="nucleotide sequence ID" value="NZ_AP018052.1"/>
</dbReference>
<dbReference type="PANTHER" id="PTHR44216:SF3">
    <property type="entry name" value="PROTEIN O-MANNOSYL-TRANSFERASE TMTC2"/>
    <property type="match status" value="1"/>
</dbReference>
<dbReference type="SMART" id="SM00028">
    <property type="entry name" value="TPR"/>
    <property type="match status" value="3"/>
</dbReference>
<dbReference type="GO" id="GO:0000030">
    <property type="term" value="F:mannosyltransferase activity"/>
    <property type="evidence" value="ECO:0007669"/>
    <property type="project" value="TreeGrafter"/>
</dbReference>
<proteinExistence type="predicted"/>
<keyword evidence="1" id="KW-0802">TPR repeat</keyword>
<dbReference type="KEGG" id="ttc:FOKN1_0170"/>
<dbReference type="InterPro" id="IPR011990">
    <property type="entry name" value="TPR-like_helical_dom_sf"/>
</dbReference>
<dbReference type="SUPFAM" id="SSF48452">
    <property type="entry name" value="TPR-like"/>
    <property type="match status" value="1"/>
</dbReference>
<feature type="region of interest" description="Disordered" evidence="2">
    <location>
        <begin position="117"/>
        <end position="153"/>
    </location>
</feature>
<evidence type="ECO:0000313" key="4">
    <source>
        <dbReference type="EMBL" id="BAZ92574.1"/>
    </source>
</evidence>
<dbReference type="OrthoDB" id="5406098at2"/>